<gene>
    <name evidence="1" type="ORF">PoB_002412100</name>
</gene>
<sequence length="867" mass="96626">MGTRTTQYSVLALSRFNVYILKHDVLSDNTTIQKIFVLKCQDNIQAAVLTPSSSYSSSVIIASTRSIWEVRLPEENTDCADRTSRPVKRRKTESQSSIQDDIFADLLGQEEKQNLEDDNCYKPNESVQTNVFSLTLSENHLLCTLDSDILAITAFDRTLIALVDDKDLGLIRLFNLEQHLAICFDSFETDIDTRFFHQDHTAKSLHLIQQSANFEGRESREKIPSQAINLPGNLFALLFGAEAACLKSPVVLLCDNKGCVYFYSMKSREPALKKLSLLCEAGSAVVCVSVIELENQPLHGALKNKDVISLLESALDREESDKVKNNSDISLISGLVIIGEAGQGYLFVPDEVITEVLVFSLPHSTQCCILRGNCLFYLTDNSIEACDLSLIRQEDNSLRVTAVAKLSLFKGRMRHLISVAYDQDDLNGDMIIGVSEDFELTVLPASKMEQPFSTCSNSHSHLDSYLKSVPPYTDNIQEAQDHIDLCLLQLNLFASIVKQKDTSNLDDIVGEEIVTCQCVIKSYSNLRTLFFQIQLNNFTSEPFTNDWKVDVSICQKAENVSVGMKHFVVPLNQGLPSKSSKEIFIPIMGPSACNMHPFYMTVSLVLALNPHFSSMKTLPPQIKKALSVQIHEQFFDALDYLHLSNHFNPVTDFVRTDGLDCSPWQGCSNPELTTRLFSLSRPWKNRIHQERLRFSSDMPLLTLAIGVLESLCQKLDLHRAEDVIKLLLGRFTATAQISFTIPAGGISVSLAVSEEPQCKDDSNKKKFGQKSVAYAVTLRSTNLSLLIAIRASVMARLEKSKQLIRDNSDEDCLPSSSKLAQQLQKCQRLQESLHTVLTNTRSPASSGSFSENVQLLCDLLDSSALIG</sequence>
<protein>
    <recommendedName>
        <fullName evidence="3">Fanconi anemia group B protein</fullName>
    </recommendedName>
</protein>
<dbReference type="Proteomes" id="UP000735302">
    <property type="component" value="Unassembled WGS sequence"/>
</dbReference>
<keyword evidence="2" id="KW-1185">Reference proteome</keyword>
<dbReference type="AlphaFoldDB" id="A0AAV3ZSY0"/>
<evidence type="ECO:0008006" key="3">
    <source>
        <dbReference type="Google" id="ProtNLM"/>
    </source>
</evidence>
<proteinExistence type="predicted"/>
<accession>A0AAV3ZSY0</accession>
<evidence type="ECO:0000313" key="2">
    <source>
        <dbReference type="Proteomes" id="UP000735302"/>
    </source>
</evidence>
<organism evidence="1 2">
    <name type="scientific">Plakobranchus ocellatus</name>
    <dbReference type="NCBI Taxonomy" id="259542"/>
    <lineage>
        <taxon>Eukaryota</taxon>
        <taxon>Metazoa</taxon>
        <taxon>Spiralia</taxon>
        <taxon>Lophotrochozoa</taxon>
        <taxon>Mollusca</taxon>
        <taxon>Gastropoda</taxon>
        <taxon>Heterobranchia</taxon>
        <taxon>Euthyneura</taxon>
        <taxon>Panpulmonata</taxon>
        <taxon>Sacoglossa</taxon>
        <taxon>Placobranchoidea</taxon>
        <taxon>Plakobranchidae</taxon>
        <taxon>Plakobranchus</taxon>
    </lineage>
</organism>
<name>A0AAV3ZSY0_9GAST</name>
<dbReference type="EMBL" id="BLXT01002790">
    <property type="protein sequence ID" value="GFN97615.1"/>
    <property type="molecule type" value="Genomic_DNA"/>
</dbReference>
<evidence type="ECO:0000313" key="1">
    <source>
        <dbReference type="EMBL" id="GFN97615.1"/>
    </source>
</evidence>
<reference evidence="1 2" key="1">
    <citation type="journal article" date="2021" name="Elife">
        <title>Chloroplast acquisition without the gene transfer in kleptoplastic sea slugs, Plakobranchus ocellatus.</title>
        <authorList>
            <person name="Maeda T."/>
            <person name="Takahashi S."/>
            <person name="Yoshida T."/>
            <person name="Shimamura S."/>
            <person name="Takaki Y."/>
            <person name="Nagai Y."/>
            <person name="Toyoda A."/>
            <person name="Suzuki Y."/>
            <person name="Arimoto A."/>
            <person name="Ishii H."/>
            <person name="Satoh N."/>
            <person name="Nishiyama T."/>
            <person name="Hasebe M."/>
            <person name="Maruyama T."/>
            <person name="Minagawa J."/>
            <person name="Obokata J."/>
            <person name="Shigenobu S."/>
        </authorList>
    </citation>
    <scope>NUCLEOTIDE SEQUENCE [LARGE SCALE GENOMIC DNA]</scope>
</reference>
<comment type="caution">
    <text evidence="1">The sequence shown here is derived from an EMBL/GenBank/DDBJ whole genome shotgun (WGS) entry which is preliminary data.</text>
</comment>